<dbReference type="AlphaFoldDB" id="A0A8X8IEG5"/>
<name>A0A8X8IEG5_9BACT</name>
<dbReference type="EMBL" id="FNNO01000004">
    <property type="protein sequence ID" value="SDW60433.1"/>
    <property type="molecule type" value="Genomic_DNA"/>
</dbReference>
<dbReference type="Proteomes" id="UP000198711">
    <property type="component" value="Unassembled WGS sequence"/>
</dbReference>
<organism evidence="1 2">
    <name type="scientific">Hydrobacter penzbergensis</name>
    <dbReference type="NCBI Taxonomy" id="1235997"/>
    <lineage>
        <taxon>Bacteria</taxon>
        <taxon>Pseudomonadati</taxon>
        <taxon>Bacteroidota</taxon>
        <taxon>Chitinophagia</taxon>
        <taxon>Chitinophagales</taxon>
        <taxon>Chitinophagaceae</taxon>
        <taxon>Hydrobacter</taxon>
    </lineage>
</organism>
<proteinExistence type="predicted"/>
<keyword evidence="2" id="KW-1185">Reference proteome</keyword>
<accession>A0A8X8IEG5</accession>
<evidence type="ECO:0000313" key="2">
    <source>
        <dbReference type="Proteomes" id="UP000198711"/>
    </source>
</evidence>
<evidence type="ECO:0000313" key="1">
    <source>
        <dbReference type="EMBL" id="SDW60433.1"/>
    </source>
</evidence>
<reference evidence="1 2" key="1">
    <citation type="submission" date="2016-10" db="EMBL/GenBank/DDBJ databases">
        <authorList>
            <person name="Varghese N."/>
            <person name="Submissions S."/>
        </authorList>
    </citation>
    <scope>NUCLEOTIDE SEQUENCE [LARGE SCALE GENOMIC DNA]</scope>
    <source>
        <strain evidence="1 2">DSM 25353</strain>
    </source>
</reference>
<gene>
    <name evidence="1" type="ORF">SAMN05444410_10478</name>
</gene>
<sequence>MKTQNIQLLTALEKSDITNLVKEASVKETVAQVAEHKAIFTAADYWNLQRSRRTRTGRRFLMA</sequence>
<protein>
    <submittedName>
        <fullName evidence="1">Uncharacterized protein</fullName>
    </submittedName>
</protein>
<dbReference type="RefSeq" id="WP_026772696.1">
    <property type="nucleotide sequence ID" value="NZ_FNNO01000004.1"/>
</dbReference>
<comment type="caution">
    <text evidence="1">The sequence shown here is derived from an EMBL/GenBank/DDBJ whole genome shotgun (WGS) entry which is preliminary data.</text>
</comment>